<feature type="signal peptide" evidence="4">
    <location>
        <begin position="1"/>
        <end position="29"/>
    </location>
</feature>
<keyword evidence="3" id="KW-1133">Transmembrane helix</keyword>
<evidence type="ECO:0000313" key="7">
    <source>
        <dbReference type="Proteomes" id="UP000481583"/>
    </source>
</evidence>
<dbReference type="Proteomes" id="UP000481583">
    <property type="component" value="Unassembled WGS sequence"/>
</dbReference>
<dbReference type="AlphaFoldDB" id="A0A6G4U889"/>
<feature type="chain" id="PRO_5026292430" evidence="4">
    <location>
        <begin position="30"/>
        <end position="329"/>
    </location>
</feature>
<dbReference type="Gene3D" id="2.70.50.50">
    <property type="entry name" value="chitin-binding protein cbp21"/>
    <property type="match status" value="1"/>
</dbReference>
<protein>
    <submittedName>
        <fullName evidence="6">Chitin-binding protein</fullName>
    </submittedName>
</protein>
<reference evidence="6 7" key="1">
    <citation type="submission" date="2020-02" db="EMBL/GenBank/DDBJ databases">
        <title>Whole-genome analyses of novel actinobacteria.</title>
        <authorList>
            <person name="Sahin N."/>
        </authorList>
    </citation>
    <scope>NUCLEOTIDE SEQUENCE [LARGE SCALE GENOMIC DNA]</scope>
    <source>
        <strain evidence="6 7">A7024</strain>
    </source>
</reference>
<comment type="caution">
    <text evidence="6">The sequence shown here is derived from an EMBL/GenBank/DDBJ whole genome shotgun (WGS) entry which is preliminary data.</text>
</comment>
<evidence type="ECO:0000256" key="4">
    <source>
        <dbReference type="SAM" id="SignalP"/>
    </source>
</evidence>
<dbReference type="RefSeq" id="WP_165242320.1">
    <property type="nucleotide sequence ID" value="NZ_JAAKZV010000202.1"/>
</dbReference>
<gene>
    <name evidence="6" type="ORF">G5C51_31465</name>
</gene>
<sequence length="329" mass="34125">MTARTKRLTKRVAALTAATAAPIAFGTLAATPAAAHGSMEDPISRVYGCYAEGPESPQSAACKAAVAKSGAQAFYDWNGVRDGEAGGQSKEKIPDGKLCSGGDEAFAGLDLPRADWPATKMTAGAHTFKYKGTAPHVGTFDLYITKESYDPSKPLKWSDLEDKPFTSVKDPKLTNGSYVFDGKIPERSGRHLIYAIWQRSDSPEAFYSCSDVVFGKDSGAAAPAAPSEEKVEEDADKSTVDHSEHDAQGGHEAHESPEAASTSAPAANAPEAKGGAKPASSQANLAETGGNSESSAAPYALGGAAALAVGAAALFNSMRKRTMGGRHRA</sequence>
<dbReference type="InterPro" id="IPR051024">
    <property type="entry name" value="GlcNAc_Chitin_IntDeg"/>
</dbReference>
<dbReference type="InterPro" id="IPR004302">
    <property type="entry name" value="Cellulose/chitin-bd_N"/>
</dbReference>
<accession>A0A6G4U889</accession>
<dbReference type="Pfam" id="PF03067">
    <property type="entry name" value="LPMO_10"/>
    <property type="match status" value="1"/>
</dbReference>
<keyword evidence="3" id="KW-0472">Membrane</keyword>
<dbReference type="PANTHER" id="PTHR34823:SF1">
    <property type="entry name" value="CHITIN-BINDING TYPE-4 DOMAIN-CONTAINING PROTEIN"/>
    <property type="match status" value="1"/>
</dbReference>
<keyword evidence="3" id="KW-0812">Transmembrane</keyword>
<evidence type="ECO:0000259" key="5">
    <source>
        <dbReference type="Pfam" id="PF03067"/>
    </source>
</evidence>
<keyword evidence="7" id="KW-1185">Reference proteome</keyword>
<evidence type="ECO:0000256" key="1">
    <source>
        <dbReference type="ARBA" id="ARBA00022729"/>
    </source>
</evidence>
<dbReference type="PANTHER" id="PTHR34823">
    <property type="entry name" value="GLCNAC-BINDING PROTEIN A"/>
    <property type="match status" value="1"/>
</dbReference>
<dbReference type="InterPro" id="IPR014756">
    <property type="entry name" value="Ig_E-set"/>
</dbReference>
<dbReference type="SUPFAM" id="SSF81296">
    <property type="entry name" value="E set domains"/>
    <property type="match status" value="1"/>
</dbReference>
<evidence type="ECO:0000313" key="6">
    <source>
        <dbReference type="EMBL" id="NGN68404.1"/>
    </source>
</evidence>
<feature type="compositionally biased region" description="Basic and acidic residues" evidence="2">
    <location>
        <begin position="236"/>
        <end position="257"/>
    </location>
</feature>
<name>A0A6G4U889_9ACTN</name>
<feature type="compositionally biased region" description="Low complexity" evidence="2">
    <location>
        <begin position="258"/>
        <end position="280"/>
    </location>
</feature>
<evidence type="ECO:0000256" key="3">
    <source>
        <dbReference type="SAM" id="Phobius"/>
    </source>
</evidence>
<proteinExistence type="predicted"/>
<feature type="transmembrane region" description="Helical" evidence="3">
    <location>
        <begin position="299"/>
        <end position="318"/>
    </location>
</feature>
<feature type="region of interest" description="Disordered" evidence="2">
    <location>
        <begin position="219"/>
        <end position="297"/>
    </location>
</feature>
<dbReference type="EMBL" id="JAAKZV010000202">
    <property type="protein sequence ID" value="NGN68404.1"/>
    <property type="molecule type" value="Genomic_DNA"/>
</dbReference>
<evidence type="ECO:0000256" key="2">
    <source>
        <dbReference type="SAM" id="MobiDB-lite"/>
    </source>
</evidence>
<feature type="domain" description="Chitin-binding type-4" evidence="5">
    <location>
        <begin position="36"/>
        <end position="212"/>
    </location>
</feature>
<organism evidence="6 7">
    <name type="scientific">Streptomyces coryli</name>
    <dbReference type="NCBI Taxonomy" id="1128680"/>
    <lineage>
        <taxon>Bacteria</taxon>
        <taxon>Bacillati</taxon>
        <taxon>Actinomycetota</taxon>
        <taxon>Actinomycetes</taxon>
        <taxon>Kitasatosporales</taxon>
        <taxon>Streptomycetaceae</taxon>
        <taxon>Streptomyces</taxon>
    </lineage>
</organism>
<keyword evidence="1 4" id="KW-0732">Signal</keyword>
<feature type="compositionally biased region" description="Polar residues" evidence="2">
    <location>
        <begin position="281"/>
        <end position="295"/>
    </location>
</feature>
<dbReference type="CDD" id="cd21177">
    <property type="entry name" value="LPMO_AA10"/>
    <property type="match status" value="1"/>
</dbReference>